<accession>A0A4R5DBY9</accession>
<evidence type="ECO:0000313" key="2">
    <source>
        <dbReference type="Proteomes" id="UP000294850"/>
    </source>
</evidence>
<reference evidence="1 2" key="1">
    <citation type="submission" date="2019-03" db="EMBL/GenBank/DDBJ databases">
        <title>Dyadobacter AR-3-6 sp. nov., isolated from arctic soil.</title>
        <authorList>
            <person name="Chaudhary D.K."/>
        </authorList>
    </citation>
    <scope>NUCLEOTIDE SEQUENCE [LARGE SCALE GENOMIC DNA]</scope>
    <source>
        <strain evidence="1 2">AR-3-6</strain>
    </source>
</reference>
<dbReference type="RefSeq" id="WP_131963073.1">
    <property type="nucleotide sequence ID" value="NZ_SMFL01000031.1"/>
</dbReference>
<dbReference type="Proteomes" id="UP000294850">
    <property type="component" value="Unassembled WGS sequence"/>
</dbReference>
<protein>
    <submittedName>
        <fullName evidence="1">Uncharacterized protein</fullName>
    </submittedName>
</protein>
<proteinExistence type="predicted"/>
<keyword evidence="2" id="KW-1185">Reference proteome</keyword>
<organism evidence="1 2">
    <name type="scientific">Dyadobacter psychrotolerans</name>
    <dbReference type="NCBI Taxonomy" id="2541721"/>
    <lineage>
        <taxon>Bacteria</taxon>
        <taxon>Pseudomonadati</taxon>
        <taxon>Bacteroidota</taxon>
        <taxon>Cytophagia</taxon>
        <taxon>Cytophagales</taxon>
        <taxon>Spirosomataceae</taxon>
        <taxon>Dyadobacter</taxon>
    </lineage>
</organism>
<gene>
    <name evidence="1" type="ORF">E0F88_33255</name>
</gene>
<name>A0A4R5DBY9_9BACT</name>
<dbReference type="AlphaFoldDB" id="A0A4R5DBY9"/>
<dbReference type="EMBL" id="SMFL01000031">
    <property type="protein sequence ID" value="TDE08055.1"/>
    <property type="molecule type" value="Genomic_DNA"/>
</dbReference>
<evidence type="ECO:0000313" key="1">
    <source>
        <dbReference type="EMBL" id="TDE08055.1"/>
    </source>
</evidence>
<comment type="caution">
    <text evidence="1">The sequence shown here is derived from an EMBL/GenBank/DDBJ whole genome shotgun (WGS) entry which is preliminary data.</text>
</comment>
<sequence length="116" mass="13108">MSIRKAAAQFFQNIADYLNPEQELLLVPDFLTGRIHNLTDPEQQRQYRNLHRFVNNGFSDDLVIVMEGQTLTARYKNSVPHLPSGEVASKLYAAKTGTRPPSYDDLPPPAGLIRKI</sequence>